<evidence type="ECO:0000256" key="3">
    <source>
        <dbReference type="ARBA" id="ARBA00022553"/>
    </source>
</evidence>
<dbReference type="GO" id="GO:0004673">
    <property type="term" value="F:protein histidine kinase activity"/>
    <property type="evidence" value="ECO:0007669"/>
    <property type="project" value="UniProtKB-EC"/>
</dbReference>
<keyword evidence="5" id="KW-0418">Kinase</keyword>
<dbReference type="NCBIfam" id="TIGR00229">
    <property type="entry name" value="sensory_box"/>
    <property type="match status" value="1"/>
</dbReference>
<accession>A0A437MT47</accession>
<feature type="domain" description="PAS" evidence="6">
    <location>
        <begin position="21"/>
        <end position="61"/>
    </location>
</feature>
<dbReference type="PANTHER" id="PTHR43304">
    <property type="entry name" value="PHYTOCHROME-LIKE PROTEIN CPH1"/>
    <property type="match status" value="1"/>
</dbReference>
<reference evidence="7 8" key="1">
    <citation type="submission" date="2019-01" db="EMBL/GenBank/DDBJ databases">
        <authorList>
            <person name="Chen W.-M."/>
        </authorList>
    </citation>
    <scope>NUCLEOTIDE SEQUENCE [LARGE SCALE GENOMIC DNA]</scope>
    <source>
        <strain evidence="7 8">YBJ-36</strain>
    </source>
</reference>
<evidence type="ECO:0000313" key="7">
    <source>
        <dbReference type="EMBL" id="RVU00811.1"/>
    </source>
</evidence>
<dbReference type="InterPro" id="IPR013656">
    <property type="entry name" value="PAS_4"/>
</dbReference>
<dbReference type="InterPro" id="IPR035965">
    <property type="entry name" value="PAS-like_dom_sf"/>
</dbReference>
<dbReference type="InterPro" id="IPR000014">
    <property type="entry name" value="PAS"/>
</dbReference>
<dbReference type="SUPFAM" id="SSF55785">
    <property type="entry name" value="PYP-like sensor domain (PAS domain)"/>
    <property type="match status" value="1"/>
</dbReference>
<evidence type="ECO:0000313" key="8">
    <source>
        <dbReference type="Proteomes" id="UP000282759"/>
    </source>
</evidence>
<comment type="caution">
    <text evidence="7">The sequence shown here is derived from an EMBL/GenBank/DDBJ whole genome shotgun (WGS) entry which is preliminary data.</text>
</comment>
<dbReference type="OrthoDB" id="9124519at2"/>
<dbReference type="CDD" id="cd00130">
    <property type="entry name" value="PAS"/>
    <property type="match status" value="1"/>
</dbReference>
<dbReference type="Gene3D" id="3.30.450.20">
    <property type="entry name" value="PAS domain"/>
    <property type="match status" value="1"/>
</dbReference>
<organism evidence="7 8">
    <name type="scientific">Mucilaginibacter limnophilus</name>
    <dbReference type="NCBI Taxonomy" id="1932778"/>
    <lineage>
        <taxon>Bacteria</taxon>
        <taxon>Pseudomonadati</taxon>
        <taxon>Bacteroidota</taxon>
        <taxon>Sphingobacteriia</taxon>
        <taxon>Sphingobacteriales</taxon>
        <taxon>Sphingobacteriaceae</taxon>
        <taxon>Mucilaginibacter</taxon>
    </lineage>
</organism>
<dbReference type="PROSITE" id="PS50112">
    <property type="entry name" value="PAS"/>
    <property type="match status" value="1"/>
</dbReference>
<dbReference type="AlphaFoldDB" id="A0A437MT47"/>
<dbReference type="InterPro" id="IPR052162">
    <property type="entry name" value="Sensor_kinase/Photoreceptor"/>
</dbReference>
<dbReference type="Proteomes" id="UP000282759">
    <property type="component" value="Unassembled WGS sequence"/>
</dbReference>
<proteinExistence type="predicted"/>
<dbReference type="EMBL" id="SACK01000003">
    <property type="protein sequence ID" value="RVU00811.1"/>
    <property type="molecule type" value="Genomic_DNA"/>
</dbReference>
<name>A0A437MT47_9SPHI</name>
<keyword evidence="8" id="KW-1185">Reference proteome</keyword>
<evidence type="ECO:0000256" key="2">
    <source>
        <dbReference type="ARBA" id="ARBA00012438"/>
    </source>
</evidence>
<dbReference type="RefSeq" id="WP_127704528.1">
    <property type="nucleotide sequence ID" value="NZ_SACK01000003.1"/>
</dbReference>
<keyword evidence="3" id="KW-0597">Phosphoprotein</keyword>
<protein>
    <recommendedName>
        <fullName evidence="2">histidine kinase</fullName>
        <ecNumber evidence="2">2.7.13.3</ecNumber>
    </recommendedName>
</protein>
<evidence type="ECO:0000256" key="5">
    <source>
        <dbReference type="ARBA" id="ARBA00022777"/>
    </source>
</evidence>
<evidence type="ECO:0000259" key="6">
    <source>
        <dbReference type="PROSITE" id="PS50112"/>
    </source>
</evidence>
<evidence type="ECO:0000256" key="4">
    <source>
        <dbReference type="ARBA" id="ARBA00022679"/>
    </source>
</evidence>
<evidence type="ECO:0000256" key="1">
    <source>
        <dbReference type="ARBA" id="ARBA00000085"/>
    </source>
</evidence>
<keyword evidence="4" id="KW-0808">Transferase</keyword>
<dbReference type="Gene3D" id="1.10.287.130">
    <property type="match status" value="1"/>
</dbReference>
<comment type="catalytic activity">
    <reaction evidence="1">
        <text>ATP + protein L-histidine = ADP + protein N-phospho-L-histidine.</text>
        <dbReference type="EC" id="2.7.13.3"/>
    </reaction>
</comment>
<dbReference type="PANTHER" id="PTHR43304:SF1">
    <property type="entry name" value="PAC DOMAIN-CONTAINING PROTEIN"/>
    <property type="match status" value="1"/>
</dbReference>
<gene>
    <name evidence="7" type="ORF">EOD41_09230</name>
</gene>
<dbReference type="Pfam" id="PF08448">
    <property type="entry name" value="PAS_4"/>
    <property type="match status" value="1"/>
</dbReference>
<sequence>MLISNFEPTKKLLHDSNFYYIICTDNEGKYSYINNNYANSFKYIHENLVGQPFYITMHPDDIKVCEEVGGKCFAEPGKLFPATIRKHNGQGGYVVTQWEFTLMVEDGVPQGIFCLGYDITEYESVKNEVQNINKDLENKQVLLETIAYEQSHIVRAPLANIMGLVGILKKLNLGASEAAICAMLEESSNRLDEAIKNIIIKADTSE</sequence>
<dbReference type="EC" id="2.7.13.3" evidence="2"/>